<feature type="region of interest" description="Disordered" evidence="4">
    <location>
        <begin position="57"/>
        <end position="81"/>
    </location>
</feature>
<dbReference type="PANTHER" id="PTHR23236">
    <property type="entry name" value="EUKARYOTIC TRANSLATION INITIATION FACTOR 4B/4H"/>
    <property type="match status" value="1"/>
</dbReference>
<dbReference type="PANTHER" id="PTHR23236:SF119">
    <property type="entry name" value="NUCLEAR RNA-BINDING PROTEIN SART-3"/>
    <property type="match status" value="1"/>
</dbReference>
<feature type="non-terminal residue" evidence="6">
    <location>
        <position position="81"/>
    </location>
</feature>
<dbReference type="AlphaFoldDB" id="A0A813A954"/>
<dbReference type="Proteomes" id="UP000601435">
    <property type="component" value="Unassembled WGS sequence"/>
</dbReference>
<feature type="domain" description="RRM" evidence="5">
    <location>
        <begin position="1"/>
        <end position="58"/>
    </location>
</feature>
<organism evidence="6 7">
    <name type="scientific">Symbiodinium necroappetens</name>
    <dbReference type="NCBI Taxonomy" id="1628268"/>
    <lineage>
        <taxon>Eukaryota</taxon>
        <taxon>Sar</taxon>
        <taxon>Alveolata</taxon>
        <taxon>Dinophyceae</taxon>
        <taxon>Suessiales</taxon>
        <taxon>Symbiodiniaceae</taxon>
        <taxon>Symbiodinium</taxon>
    </lineage>
</organism>
<comment type="caution">
    <text evidence="6">The sequence shown here is derived from an EMBL/GenBank/DDBJ whole genome shotgun (WGS) entry which is preliminary data.</text>
</comment>
<evidence type="ECO:0000256" key="2">
    <source>
        <dbReference type="ARBA" id="ARBA00022884"/>
    </source>
</evidence>
<evidence type="ECO:0000259" key="5">
    <source>
        <dbReference type="PROSITE" id="PS50102"/>
    </source>
</evidence>
<name>A0A813A954_9DINO</name>
<evidence type="ECO:0000256" key="1">
    <source>
        <dbReference type="ARBA" id="ARBA00022737"/>
    </source>
</evidence>
<keyword evidence="7" id="KW-1185">Reference proteome</keyword>
<protein>
    <submittedName>
        <fullName evidence="6">PABN3 protein</fullName>
    </submittedName>
</protein>
<keyword evidence="2 3" id="KW-0694">RNA-binding</keyword>
<reference evidence="6" key="1">
    <citation type="submission" date="2021-02" db="EMBL/GenBank/DDBJ databases">
        <authorList>
            <person name="Dougan E. K."/>
            <person name="Rhodes N."/>
            <person name="Thang M."/>
            <person name="Chan C."/>
        </authorList>
    </citation>
    <scope>NUCLEOTIDE SEQUENCE</scope>
</reference>
<dbReference type="CDD" id="cd00590">
    <property type="entry name" value="RRM_SF"/>
    <property type="match status" value="1"/>
</dbReference>
<keyword evidence="1" id="KW-0677">Repeat</keyword>
<dbReference type="SUPFAM" id="SSF54928">
    <property type="entry name" value="RNA-binding domain, RBD"/>
    <property type="match status" value="1"/>
</dbReference>
<dbReference type="GO" id="GO:0003723">
    <property type="term" value="F:RNA binding"/>
    <property type="evidence" value="ECO:0007669"/>
    <property type="project" value="UniProtKB-UniRule"/>
</dbReference>
<dbReference type="InterPro" id="IPR000504">
    <property type="entry name" value="RRM_dom"/>
</dbReference>
<evidence type="ECO:0000256" key="4">
    <source>
        <dbReference type="SAM" id="MobiDB-lite"/>
    </source>
</evidence>
<dbReference type="InterPro" id="IPR012677">
    <property type="entry name" value="Nucleotide-bd_a/b_plait_sf"/>
</dbReference>
<dbReference type="Pfam" id="PF00076">
    <property type="entry name" value="RRM_1"/>
    <property type="match status" value="1"/>
</dbReference>
<accession>A0A813A954</accession>
<sequence length="81" mass="8810">DFAECGELVSCRCLKNEDGQLKGIAFVEFKDEEAVKKALEFNETEYSGRTIYVSKAGDREGKSKDGKGKKGKATSANKAAK</sequence>
<dbReference type="PROSITE" id="PS50102">
    <property type="entry name" value="RRM"/>
    <property type="match status" value="1"/>
</dbReference>
<evidence type="ECO:0000256" key="3">
    <source>
        <dbReference type="PROSITE-ProRule" id="PRU00176"/>
    </source>
</evidence>
<dbReference type="EMBL" id="CAJNJA010056941">
    <property type="protein sequence ID" value="CAE7860514.1"/>
    <property type="molecule type" value="Genomic_DNA"/>
</dbReference>
<proteinExistence type="predicted"/>
<feature type="non-terminal residue" evidence="6">
    <location>
        <position position="1"/>
    </location>
</feature>
<dbReference type="OrthoDB" id="439808at2759"/>
<dbReference type="Gene3D" id="3.30.70.330">
    <property type="match status" value="1"/>
</dbReference>
<feature type="compositionally biased region" description="Basic and acidic residues" evidence="4">
    <location>
        <begin position="57"/>
        <end position="68"/>
    </location>
</feature>
<evidence type="ECO:0000313" key="7">
    <source>
        <dbReference type="Proteomes" id="UP000601435"/>
    </source>
</evidence>
<dbReference type="InterPro" id="IPR035979">
    <property type="entry name" value="RBD_domain_sf"/>
</dbReference>
<evidence type="ECO:0000313" key="6">
    <source>
        <dbReference type="EMBL" id="CAE7860514.1"/>
    </source>
</evidence>
<gene>
    <name evidence="6" type="primary">PABN3</name>
    <name evidence="6" type="ORF">SNEC2469_LOCUS27234</name>
</gene>